<dbReference type="Proteomes" id="UP000789524">
    <property type="component" value="Unassembled WGS sequence"/>
</dbReference>
<accession>A0A8J2VPX1</accession>
<proteinExistence type="predicted"/>
<sequence length="614" mass="71902">MLELSCNLHSLEKKIEFNDSIITCSTNSPIPKKCLRQYVSKGIRNSELLEMMTNPALWPHSKQITKELTDIVQFDWLPQDLIIHSERLVSILNSVGNVELYVQKRLKWDCIADVSLLMNKYLLNENNMEVPKEFNELKQYVYKIETSAIGWCPHSNNDNTCYFVTAMKSARLIFWLLTLGNDISIQYCGEIEQEYSAIISKIYWLSLQNSFLLVTCNELGQIVAYDCSIEDNKIKNTQTKVLWPHTDKMVPISFHYYLYDDKIIILFNKHRHFLVQMFDRNMELLSQYVESVNDFKIVCITQKHNVFYLCTENVKMYTIDICIDDKKLNVVLNEIKIKDMYPGHELCSLAISENKALYALAMVDQRVQHRKLQLKVDVVLLCAETEIDAHITKIIQNPAKTLSNMWDQIEVLRLKTMKTKTLPKMDYKKLLKEGEKDVYKLKVYYVFLTLYYNLQKYVVKKRKRLLPELSIDKIKTHILKFQAIKTLTSLYERLQDGKELSEFDQQSFDGCKKFIQYYCEKYSKCITDLIPQNILNSVTTNIQHVCQCCDEELIGLTCKSNHLNMFCSLTFTPIVEMNYLICKVCGMTAQYELHKLKPLCPLCDRYLSDSLLPL</sequence>
<gene>
    <name evidence="1" type="ORF">DCHRY22_LOCUS1132</name>
</gene>
<dbReference type="AlphaFoldDB" id="A0A8J2VPX1"/>
<dbReference type="OrthoDB" id="6021743at2759"/>
<comment type="caution">
    <text evidence="1">The sequence shown here is derived from an EMBL/GenBank/DDBJ whole genome shotgun (WGS) entry which is preliminary data.</text>
</comment>
<dbReference type="InterPro" id="IPR036322">
    <property type="entry name" value="WD40_repeat_dom_sf"/>
</dbReference>
<dbReference type="SUPFAM" id="SSF50978">
    <property type="entry name" value="WD40 repeat-like"/>
    <property type="match status" value="1"/>
</dbReference>
<organism evidence="1 2">
    <name type="scientific">Danaus chrysippus</name>
    <name type="common">African queen</name>
    <dbReference type="NCBI Taxonomy" id="151541"/>
    <lineage>
        <taxon>Eukaryota</taxon>
        <taxon>Metazoa</taxon>
        <taxon>Ecdysozoa</taxon>
        <taxon>Arthropoda</taxon>
        <taxon>Hexapoda</taxon>
        <taxon>Insecta</taxon>
        <taxon>Pterygota</taxon>
        <taxon>Neoptera</taxon>
        <taxon>Endopterygota</taxon>
        <taxon>Lepidoptera</taxon>
        <taxon>Glossata</taxon>
        <taxon>Ditrysia</taxon>
        <taxon>Papilionoidea</taxon>
        <taxon>Nymphalidae</taxon>
        <taxon>Danainae</taxon>
        <taxon>Danaini</taxon>
        <taxon>Danaina</taxon>
        <taxon>Danaus</taxon>
        <taxon>Anosia</taxon>
    </lineage>
</organism>
<evidence type="ECO:0000313" key="2">
    <source>
        <dbReference type="Proteomes" id="UP000789524"/>
    </source>
</evidence>
<reference evidence="1" key="1">
    <citation type="submission" date="2021-09" db="EMBL/GenBank/DDBJ databases">
        <authorList>
            <person name="Martin H S."/>
        </authorList>
    </citation>
    <scope>NUCLEOTIDE SEQUENCE</scope>
</reference>
<name>A0A8J2VPX1_9NEOP</name>
<dbReference type="EMBL" id="CAKASE010000043">
    <property type="protein sequence ID" value="CAG9559236.1"/>
    <property type="molecule type" value="Genomic_DNA"/>
</dbReference>
<evidence type="ECO:0000313" key="1">
    <source>
        <dbReference type="EMBL" id="CAG9559236.1"/>
    </source>
</evidence>
<protein>
    <submittedName>
        <fullName evidence="1">(African queen) hypothetical protein</fullName>
    </submittedName>
</protein>
<keyword evidence="2" id="KW-1185">Reference proteome</keyword>